<organism evidence="2 3">
    <name type="scientific">Olpidium bornovanus</name>
    <dbReference type="NCBI Taxonomy" id="278681"/>
    <lineage>
        <taxon>Eukaryota</taxon>
        <taxon>Fungi</taxon>
        <taxon>Fungi incertae sedis</taxon>
        <taxon>Olpidiomycota</taxon>
        <taxon>Olpidiomycotina</taxon>
        <taxon>Olpidiomycetes</taxon>
        <taxon>Olpidiales</taxon>
        <taxon>Olpidiaceae</taxon>
        <taxon>Olpidium</taxon>
    </lineage>
</organism>
<dbReference type="EMBL" id="JAEFCI010004078">
    <property type="protein sequence ID" value="KAG5461173.1"/>
    <property type="molecule type" value="Genomic_DNA"/>
</dbReference>
<accession>A0A8H7ZX57</accession>
<dbReference type="Proteomes" id="UP000673691">
    <property type="component" value="Unassembled WGS sequence"/>
</dbReference>
<keyword evidence="3" id="KW-1185">Reference proteome</keyword>
<evidence type="ECO:0000313" key="2">
    <source>
        <dbReference type="EMBL" id="KAG5461173.1"/>
    </source>
</evidence>
<reference evidence="2 3" key="1">
    <citation type="journal article" name="Sci. Rep.">
        <title>Genome-scale phylogenetic analyses confirm Olpidium as the closest living zoosporic fungus to the non-flagellated, terrestrial fungi.</title>
        <authorList>
            <person name="Chang Y."/>
            <person name="Rochon D."/>
            <person name="Sekimoto S."/>
            <person name="Wang Y."/>
            <person name="Chovatia M."/>
            <person name="Sandor L."/>
            <person name="Salamov A."/>
            <person name="Grigoriev I.V."/>
            <person name="Stajich J.E."/>
            <person name="Spatafora J.W."/>
        </authorList>
    </citation>
    <scope>NUCLEOTIDE SEQUENCE [LARGE SCALE GENOMIC DNA]</scope>
    <source>
        <strain evidence="2">S191</strain>
    </source>
</reference>
<proteinExistence type="predicted"/>
<evidence type="ECO:0000313" key="3">
    <source>
        <dbReference type="Proteomes" id="UP000673691"/>
    </source>
</evidence>
<comment type="caution">
    <text evidence="2">The sequence shown here is derived from an EMBL/GenBank/DDBJ whole genome shotgun (WGS) entry which is preliminary data.</text>
</comment>
<name>A0A8H7ZX57_9FUNG</name>
<evidence type="ECO:0000256" key="1">
    <source>
        <dbReference type="SAM" id="MobiDB-lite"/>
    </source>
</evidence>
<sequence length="110" mass="12355">MIKNNVVDGLASKMKEPVNGRRGGISRALVGITPVTRKRAPGSHLNGYRSAIWCSFPFAWRRPRLADSCNKIRVWSDDPGGRRKALPPMPDVRSKDRQPVSYAVYNTYVD</sequence>
<gene>
    <name evidence="2" type="ORF">BJ554DRAFT_6676</name>
</gene>
<protein>
    <submittedName>
        <fullName evidence="2">Uncharacterized protein</fullName>
    </submittedName>
</protein>
<feature type="region of interest" description="Disordered" evidence="1">
    <location>
        <begin position="77"/>
        <end position="96"/>
    </location>
</feature>
<dbReference type="AlphaFoldDB" id="A0A8H7ZX57"/>